<dbReference type="AlphaFoldDB" id="A0A061RBD2"/>
<comment type="subcellular location">
    <subcellularLocation>
        <location evidence="1">Golgi apparatus membrane</location>
        <topology evidence="1">Single-pass type II membrane protein</topology>
    </subcellularLocation>
</comment>
<organism evidence="9">
    <name type="scientific">Tetraselmis sp. GSL018</name>
    <dbReference type="NCBI Taxonomy" id="582737"/>
    <lineage>
        <taxon>Eukaryota</taxon>
        <taxon>Viridiplantae</taxon>
        <taxon>Chlorophyta</taxon>
        <taxon>core chlorophytes</taxon>
        <taxon>Chlorodendrophyceae</taxon>
        <taxon>Chlorodendrales</taxon>
        <taxon>Chlorodendraceae</taxon>
        <taxon>Tetraselmis</taxon>
    </lineage>
</organism>
<dbReference type="PANTHER" id="PTHR12129">
    <property type="entry name" value="HEPARAN SULFATE 2-O-SULFOTRANSFERASE"/>
    <property type="match status" value="1"/>
</dbReference>
<dbReference type="GO" id="GO:0000139">
    <property type="term" value="C:Golgi membrane"/>
    <property type="evidence" value="ECO:0007669"/>
    <property type="project" value="UniProtKB-SubCell"/>
</dbReference>
<evidence type="ECO:0000256" key="6">
    <source>
        <dbReference type="ARBA" id="ARBA00023034"/>
    </source>
</evidence>
<dbReference type="PANTHER" id="PTHR12129:SF15">
    <property type="entry name" value="URONYL 2-SULFOTRANSFERASE"/>
    <property type="match status" value="1"/>
</dbReference>
<dbReference type="Gene3D" id="3.40.50.300">
    <property type="entry name" value="P-loop containing nucleotide triphosphate hydrolases"/>
    <property type="match status" value="1"/>
</dbReference>
<keyword evidence="3" id="KW-0812">Transmembrane</keyword>
<reference evidence="9" key="1">
    <citation type="submission" date="2014-05" db="EMBL/GenBank/DDBJ databases">
        <title>The transcriptome of the halophilic microalga Tetraselmis sp. GSL018 isolated from the Great Salt Lake, Utah.</title>
        <authorList>
            <person name="Jinkerson R.E."/>
            <person name="D'Adamo S."/>
            <person name="Posewitz M.C."/>
        </authorList>
    </citation>
    <scope>NUCLEOTIDE SEQUENCE</scope>
    <source>
        <strain evidence="9">GSL018</strain>
    </source>
</reference>
<gene>
    <name evidence="9" type="ORF">TSPGSL018_4557</name>
</gene>
<accession>A0A061RBD2</accession>
<dbReference type="SUPFAM" id="SSF52540">
    <property type="entry name" value="P-loop containing nucleoside triphosphate hydrolases"/>
    <property type="match status" value="1"/>
</dbReference>
<evidence type="ECO:0000256" key="5">
    <source>
        <dbReference type="ARBA" id="ARBA00022989"/>
    </source>
</evidence>
<keyword evidence="6" id="KW-0333">Golgi apparatus</keyword>
<keyword evidence="7" id="KW-0472">Membrane</keyword>
<evidence type="ECO:0000256" key="1">
    <source>
        <dbReference type="ARBA" id="ARBA00004323"/>
    </source>
</evidence>
<keyword evidence="2" id="KW-0808">Transferase</keyword>
<keyword evidence="5" id="KW-1133">Transmembrane helix</keyword>
<dbReference type="InterPro" id="IPR007734">
    <property type="entry name" value="Heparan_SO4_2-O-STrfase"/>
</dbReference>
<evidence type="ECO:0000256" key="8">
    <source>
        <dbReference type="ARBA" id="ARBA00023180"/>
    </source>
</evidence>
<keyword evidence="8" id="KW-0325">Glycoprotein</keyword>
<dbReference type="InterPro" id="IPR027417">
    <property type="entry name" value="P-loop_NTPase"/>
</dbReference>
<dbReference type="GO" id="GO:0008146">
    <property type="term" value="F:sulfotransferase activity"/>
    <property type="evidence" value="ECO:0007669"/>
    <property type="project" value="InterPro"/>
</dbReference>
<evidence type="ECO:0000256" key="7">
    <source>
        <dbReference type="ARBA" id="ARBA00023136"/>
    </source>
</evidence>
<sequence>MNILLGISSFVCLSSRVGSFLIYVWLALQPCMQSTPLEVIYYNRVGKAGSSFVCNLLKKKISRCNSDCPFHLYIPADRYLQTELQPLQTVLSRNWTKPTVIFAHQNFITGDQPYKAIDSVNNKTVHVKYINFLRNPISRSVSGYYYAIDARLRGQSAKQVLKRREEDPVCGCCNLSYSECVETSETRNCSSNSLLISGQLSFFLTWSESQLYEKNRCTDWETYLKIAVARLRYSYEAVGVLEHMVVSLTVFAKLLPSVFSGIVNLTLPHSAKRATSEYDSLTHKAENILTNNICNKAELEFYNLAVQDLYDRYHYIEYTGAISNL</sequence>
<name>A0A061RBD2_9CHLO</name>
<keyword evidence="4" id="KW-0735">Signal-anchor</keyword>
<proteinExistence type="predicted"/>
<protein>
    <submittedName>
        <fullName evidence="9">Uncharacterized protein</fullName>
    </submittedName>
</protein>
<feature type="non-terminal residue" evidence="9">
    <location>
        <position position="325"/>
    </location>
</feature>
<evidence type="ECO:0000256" key="3">
    <source>
        <dbReference type="ARBA" id="ARBA00022692"/>
    </source>
</evidence>
<evidence type="ECO:0000256" key="2">
    <source>
        <dbReference type="ARBA" id="ARBA00022679"/>
    </source>
</evidence>
<evidence type="ECO:0000256" key="4">
    <source>
        <dbReference type="ARBA" id="ARBA00022968"/>
    </source>
</evidence>
<dbReference type="EMBL" id="GBEZ01015948">
    <property type="protein sequence ID" value="JAC70257.1"/>
    <property type="molecule type" value="Transcribed_RNA"/>
</dbReference>
<evidence type="ECO:0000313" key="9">
    <source>
        <dbReference type="EMBL" id="JAC70257.1"/>
    </source>
</evidence>